<name>A0A916QFI0_9BACL</name>
<dbReference type="EMBL" id="BMAQ01000011">
    <property type="protein sequence ID" value="GFR38118.1"/>
    <property type="molecule type" value="Genomic_DNA"/>
</dbReference>
<sequence>MDYFVRKQANVIHGDHQIGGGVAVNVSKLRGRGEPIKGIEGAAKRAREMLTKIAMIQLRIPNRCRRIRFIPCSLFPRALKHTLP</sequence>
<gene>
    <name evidence="1" type="ORF">PRECH8_14140</name>
</gene>
<reference evidence="1" key="2">
    <citation type="journal article" date="2021" name="Data Brief">
        <title>Draft genome sequence data of the facultative, thermophilic, xylanolytic bacterium Paenibacillus sp. strain DA-C8.</title>
        <authorList>
            <person name="Chhe C."/>
            <person name="Uke A."/>
            <person name="Baramee S."/>
            <person name="Ungkulpasvich U."/>
            <person name="Tachaapaikoon C."/>
            <person name="Pason P."/>
            <person name="Waeonukul R."/>
            <person name="Ratanakhanokchai K."/>
            <person name="Kosugi A."/>
        </authorList>
    </citation>
    <scope>NUCLEOTIDE SEQUENCE</scope>
    <source>
        <strain evidence="1">DA-C8</strain>
    </source>
</reference>
<evidence type="ECO:0000313" key="1">
    <source>
        <dbReference type="EMBL" id="GFR38118.1"/>
    </source>
</evidence>
<reference evidence="1" key="1">
    <citation type="submission" date="2020-08" db="EMBL/GenBank/DDBJ databases">
        <authorList>
            <person name="Uke A."/>
            <person name="Chhe C."/>
            <person name="Baramee S."/>
            <person name="Kosugi A."/>
        </authorList>
    </citation>
    <scope>NUCLEOTIDE SEQUENCE</scope>
    <source>
        <strain evidence="1">DA-C8</strain>
    </source>
</reference>
<comment type="caution">
    <text evidence="1">The sequence shown here is derived from an EMBL/GenBank/DDBJ whole genome shotgun (WGS) entry which is preliminary data.</text>
</comment>
<protein>
    <submittedName>
        <fullName evidence="1">Uncharacterized protein</fullName>
    </submittedName>
</protein>
<organism evidence="1 2">
    <name type="scientific">Insulibacter thermoxylanivorax</name>
    <dbReference type="NCBI Taxonomy" id="2749268"/>
    <lineage>
        <taxon>Bacteria</taxon>
        <taxon>Bacillati</taxon>
        <taxon>Bacillota</taxon>
        <taxon>Bacilli</taxon>
        <taxon>Bacillales</taxon>
        <taxon>Paenibacillaceae</taxon>
        <taxon>Insulibacter</taxon>
    </lineage>
</organism>
<proteinExistence type="predicted"/>
<dbReference type="RefSeq" id="WP_200966383.1">
    <property type="nucleotide sequence ID" value="NZ_BMAQ01000011.1"/>
</dbReference>
<evidence type="ECO:0000313" key="2">
    <source>
        <dbReference type="Proteomes" id="UP000654993"/>
    </source>
</evidence>
<dbReference type="Proteomes" id="UP000654993">
    <property type="component" value="Unassembled WGS sequence"/>
</dbReference>
<dbReference type="SUPFAM" id="SSF51998">
    <property type="entry name" value="PFL-like glycyl radical enzymes"/>
    <property type="match status" value="1"/>
</dbReference>
<keyword evidence="2" id="KW-1185">Reference proteome</keyword>
<dbReference type="AlphaFoldDB" id="A0A916QFI0"/>
<accession>A0A916QFI0</accession>